<name>A0A507D8E7_9FUNG</name>
<evidence type="ECO:0000313" key="1">
    <source>
        <dbReference type="EMBL" id="TPX42778.1"/>
    </source>
</evidence>
<evidence type="ECO:0000313" key="4">
    <source>
        <dbReference type="Proteomes" id="UP000320475"/>
    </source>
</evidence>
<dbReference type="AlphaFoldDB" id="A0A507D8E7"/>
<accession>A0A507D8E7</accession>
<organism evidence="2 4">
    <name type="scientific">Synchytrium endobioticum</name>
    <dbReference type="NCBI Taxonomy" id="286115"/>
    <lineage>
        <taxon>Eukaryota</taxon>
        <taxon>Fungi</taxon>
        <taxon>Fungi incertae sedis</taxon>
        <taxon>Chytridiomycota</taxon>
        <taxon>Chytridiomycota incertae sedis</taxon>
        <taxon>Chytridiomycetes</taxon>
        <taxon>Synchytriales</taxon>
        <taxon>Synchytriaceae</taxon>
        <taxon>Synchytrium</taxon>
    </lineage>
</organism>
<sequence length="97" mass="11094">MRKGVGKCDGKSDRKHWEAIVFSTRQKQIFHMTLQMTVQFNISSNTVAAQATNTLILVNIPPDAYAQNACIVRERLQRYGLVRKLTLLPSFFRKLAI</sequence>
<comment type="caution">
    <text evidence="2">The sequence shown here is derived from an EMBL/GenBank/DDBJ whole genome shotgun (WGS) entry which is preliminary data.</text>
</comment>
<dbReference type="Proteomes" id="UP000320475">
    <property type="component" value="Unassembled WGS sequence"/>
</dbReference>
<keyword evidence="3" id="KW-1185">Reference proteome</keyword>
<evidence type="ECO:0000313" key="2">
    <source>
        <dbReference type="EMBL" id="TPX47746.1"/>
    </source>
</evidence>
<dbReference type="VEuPathDB" id="FungiDB:SeMB42_g04994"/>
<dbReference type="Proteomes" id="UP000317494">
    <property type="component" value="Unassembled WGS sequence"/>
</dbReference>
<proteinExistence type="predicted"/>
<reference evidence="3 4" key="1">
    <citation type="journal article" date="2019" name="Sci. Rep.">
        <title>Comparative genomics of chytrid fungi reveal insights into the obligate biotrophic and pathogenic lifestyle of Synchytrium endobioticum.</title>
        <authorList>
            <person name="van de Vossenberg B.T.L.H."/>
            <person name="Warris S."/>
            <person name="Nguyen H.D.T."/>
            <person name="van Gent-Pelzer M.P.E."/>
            <person name="Joly D.L."/>
            <person name="van de Geest H.C."/>
            <person name="Bonants P.J.M."/>
            <person name="Smith D.S."/>
            <person name="Levesque C.A."/>
            <person name="van der Lee T.A.J."/>
        </authorList>
    </citation>
    <scope>NUCLEOTIDE SEQUENCE [LARGE SCALE GENOMIC DNA]</scope>
    <source>
        <strain evidence="2 4">LEV6574</strain>
        <strain evidence="1 3">MB42</strain>
    </source>
</reference>
<dbReference type="EMBL" id="QEAM01000070">
    <property type="protein sequence ID" value="TPX47746.1"/>
    <property type="molecule type" value="Genomic_DNA"/>
</dbReference>
<protein>
    <submittedName>
        <fullName evidence="2">Uncharacterized protein</fullName>
    </submittedName>
</protein>
<gene>
    <name evidence="2" type="ORF">SeLEV6574_g02480</name>
    <name evidence="1" type="ORF">SeMB42_g04994</name>
</gene>
<evidence type="ECO:0000313" key="3">
    <source>
        <dbReference type="Proteomes" id="UP000317494"/>
    </source>
</evidence>
<dbReference type="EMBL" id="QEAN01000221">
    <property type="protein sequence ID" value="TPX42778.1"/>
    <property type="molecule type" value="Genomic_DNA"/>
</dbReference>